<dbReference type="CDD" id="cd06928">
    <property type="entry name" value="RNAP_alpha_NTD"/>
    <property type="match status" value="1"/>
</dbReference>
<geneLocation type="chloroplast" evidence="10"/>
<keyword evidence="6 8" id="KW-0804">Transcription</keyword>
<proteinExistence type="inferred from homology"/>
<dbReference type="FunFam" id="2.170.120.12:FF:000001">
    <property type="entry name" value="DNA-directed RNA polymerase subunit alpha"/>
    <property type="match status" value="1"/>
</dbReference>
<keyword evidence="5 8" id="KW-0548">Nucleotidyltransferase</keyword>
<dbReference type="InterPro" id="IPR011263">
    <property type="entry name" value="DNA-dir_RNA_pol_RpoA/D/Rpb3"/>
</dbReference>
<sequence>MIQDEVPVSAQTIQWRCVESKIESKRLHYGRFIISSFRKGQANTVGIAIRRALLGEVEGTAITYAEFKNAIHEYSTIIGIKESINDILINLKEIVLRSDSYETQKAFISIIGPKDITAKDILLPSSVEAIDDSQHIATITKDITLDIEMKIQKDRGHRIQDLKESKAGEFFIDAVFMPIRKANYSVHSLGNNQKFQEVLFLEIWTDGSLTPQKALYEASRNLIDLFLPFLHTEEEEIISERDEKSESNGNILISNSISTDIDRMAKEVAFKHTFIDQLELPARAYNCLKKVDVHTISDLLKYTQDDLRKIKNFGKKSVEQVLEALQERFAIKLPKNKFSID</sequence>
<name>A0A7G7YH76_9MONI</name>
<keyword evidence="10" id="KW-0934">Plastid</keyword>
<dbReference type="RefSeq" id="YP_009973972.1">
    <property type="nucleotide sequence ID" value="NC_051977.1"/>
</dbReference>
<dbReference type="SMART" id="SM00662">
    <property type="entry name" value="RPOLD"/>
    <property type="match status" value="1"/>
</dbReference>
<protein>
    <recommendedName>
        <fullName evidence="8">DNA-directed RNA polymerase subunit alpha</fullName>
        <shortName evidence="8">PEP</shortName>
        <ecNumber evidence="8">2.7.7.6</ecNumber>
    </recommendedName>
    <alternativeName>
        <fullName evidence="8">Plastid-encoded RNA polymerase subunit alpha</fullName>
        <shortName evidence="8">RNA polymerase subunit alpha</shortName>
    </alternativeName>
</protein>
<evidence type="ECO:0000256" key="1">
    <source>
        <dbReference type="ARBA" id="ARBA00004026"/>
    </source>
</evidence>
<dbReference type="InterPro" id="IPR011260">
    <property type="entry name" value="RNAP_asu_C"/>
</dbReference>
<evidence type="ECO:0000256" key="8">
    <source>
        <dbReference type="HAMAP-Rule" id="MF_00059"/>
    </source>
</evidence>
<comment type="subcellular location">
    <subcellularLocation>
        <location evidence="8">Plastid</location>
        <location evidence="8">Chloroplast</location>
    </subcellularLocation>
</comment>
<evidence type="ECO:0000259" key="9">
    <source>
        <dbReference type="SMART" id="SM00662"/>
    </source>
</evidence>
<dbReference type="AlphaFoldDB" id="A0A7G7YH76"/>
<feature type="domain" description="DNA-directed RNA polymerase RpoA/D/Rpb3-type" evidence="9">
    <location>
        <begin position="29"/>
        <end position="232"/>
    </location>
</feature>
<evidence type="ECO:0000256" key="2">
    <source>
        <dbReference type="ARBA" id="ARBA00007123"/>
    </source>
</evidence>
<feature type="region of interest" description="Alpha N-terminal domain (alpha-NTD)" evidence="8">
    <location>
        <begin position="1"/>
        <end position="233"/>
    </location>
</feature>
<accession>A0A7G7YH76</accession>
<dbReference type="GO" id="GO:0006351">
    <property type="term" value="P:DNA-templated transcription"/>
    <property type="evidence" value="ECO:0007669"/>
    <property type="project" value="UniProtKB-UniRule"/>
</dbReference>
<evidence type="ECO:0000256" key="5">
    <source>
        <dbReference type="ARBA" id="ARBA00022695"/>
    </source>
</evidence>
<dbReference type="EC" id="2.7.7.6" evidence="8"/>
<comment type="similarity">
    <text evidence="2 8">Belongs to the RNA polymerase alpha chain family.</text>
</comment>
<gene>
    <name evidence="8 10" type="primary">rpoA</name>
</gene>
<comment type="domain">
    <text evidence="8">The N-terminal domain is essential for RNAP assembly and basal transcription, whereas the C-terminal domain is involved in interaction with transcriptional regulators and with upstream promoter elements.</text>
</comment>
<comment type="catalytic activity">
    <reaction evidence="7 8">
        <text>RNA(n) + a ribonucleoside 5'-triphosphate = RNA(n+1) + diphosphate</text>
        <dbReference type="Rhea" id="RHEA:21248"/>
        <dbReference type="Rhea" id="RHEA-COMP:14527"/>
        <dbReference type="Rhea" id="RHEA-COMP:17342"/>
        <dbReference type="ChEBI" id="CHEBI:33019"/>
        <dbReference type="ChEBI" id="CHEBI:61557"/>
        <dbReference type="ChEBI" id="CHEBI:140395"/>
        <dbReference type="EC" id="2.7.7.6"/>
    </reaction>
</comment>
<dbReference type="SUPFAM" id="SSF56553">
    <property type="entry name" value="Insert subdomain of RNA polymerase alpha subunit"/>
    <property type="match status" value="1"/>
</dbReference>
<reference evidence="10" key="1">
    <citation type="journal article" date="2020" name="Cladistics">
        <title>Exploring the phylogeny of the marattialean ferns.</title>
        <authorList>
            <person name="Lehtonen S."/>
            <person name="Poczai P."/>
            <person name="Sablok G."/>
            <person name="Hyvoenen J."/>
            <person name="Karger D.N."/>
            <person name="Flores J."/>
        </authorList>
    </citation>
    <scope>NUCLEOTIDE SEQUENCE</scope>
</reference>
<keyword evidence="3 8" id="KW-0240">DNA-directed RNA polymerase</keyword>
<dbReference type="HAMAP" id="MF_00059">
    <property type="entry name" value="RNApol_bact_RpoA"/>
    <property type="match status" value="1"/>
</dbReference>
<dbReference type="Gene3D" id="2.170.120.12">
    <property type="entry name" value="DNA-directed RNA polymerase, insert domain"/>
    <property type="match status" value="1"/>
</dbReference>
<dbReference type="InterPro" id="IPR011773">
    <property type="entry name" value="DNA-dir_RpoA"/>
</dbReference>
<keyword evidence="10" id="KW-0150">Chloroplast</keyword>
<dbReference type="GO" id="GO:0003899">
    <property type="term" value="F:DNA-directed RNA polymerase activity"/>
    <property type="evidence" value="ECO:0007669"/>
    <property type="project" value="UniProtKB-UniRule"/>
</dbReference>
<dbReference type="InterPro" id="IPR036603">
    <property type="entry name" value="RBP11-like"/>
</dbReference>
<feature type="region of interest" description="Alpha C-terminal domain (alpha-CTD)" evidence="8">
    <location>
        <begin position="261"/>
        <end position="341"/>
    </location>
</feature>
<dbReference type="GeneID" id="60459648"/>
<evidence type="ECO:0000256" key="7">
    <source>
        <dbReference type="ARBA" id="ARBA00048552"/>
    </source>
</evidence>
<dbReference type="SUPFAM" id="SSF55257">
    <property type="entry name" value="RBP11-like subunits of RNA polymerase"/>
    <property type="match status" value="1"/>
</dbReference>
<evidence type="ECO:0000256" key="3">
    <source>
        <dbReference type="ARBA" id="ARBA00022478"/>
    </source>
</evidence>
<dbReference type="EMBL" id="MN412589">
    <property type="protein sequence ID" value="QNH93846.1"/>
    <property type="molecule type" value="Genomic_DNA"/>
</dbReference>
<dbReference type="GO" id="GO:0046983">
    <property type="term" value="F:protein dimerization activity"/>
    <property type="evidence" value="ECO:0007669"/>
    <property type="project" value="InterPro"/>
</dbReference>
<dbReference type="GO" id="GO:0000428">
    <property type="term" value="C:DNA-directed RNA polymerase complex"/>
    <property type="evidence" value="ECO:0007669"/>
    <property type="project" value="UniProtKB-KW"/>
</dbReference>
<comment type="subunit">
    <text evidence="8">In plastids the minimal PEP RNA polymerase catalytic core is composed of four subunits: alpha, beta, beta', and beta''. When a (nuclear-encoded) sigma factor is associated with the core the holoenzyme is formed, which can initiate transcription.</text>
</comment>
<dbReference type="Pfam" id="PF01193">
    <property type="entry name" value="RNA_pol_L"/>
    <property type="match status" value="1"/>
</dbReference>
<dbReference type="NCBIfam" id="TIGR02027">
    <property type="entry name" value="rpoA"/>
    <property type="match status" value="1"/>
</dbReference>
<dbReference type="Pfam" id="PF03118">
    <property type="entry name" value="RNA_pol_A_CTD"/>
    <property type="match status" value="1"/>
</dbReference>
<dbReference type="GO" id="GO:0009507">
    <property type="term" value="C:chloroplast"/>
    <property type="evidence" value="ECO:0007669"/>
    <property type="project" value="UniProtKB-SubCell"/>
</dbReference>
<dbReference type="InterPro" id="IPR036643">
    <property type="entry name" value="RNApol_insert_sf"/>
</dbReference>
<organism evidence="10">
    <name type="scientific">Eupodium kaulfussii</name>
    <dbReference type="NCBI Taxonomy" id="519565"/>
    <lineage>
        <taxon>Eukaryota</taxon>
        <taxon>Viridiplantae</taxon>
        <taxon>Streptophyta</taxon>
        <taxon>Embryophyta</taxon>
        <taxon>Tracheophyta</taxon>
        <taxon>Polypodiopsida</taxon>
        <taxon>Marattiidae</taxon>
        <taxon>Marattiales</taxon>
        <taxon>Marattiaceae</taxon>
        <taxon>Eupodium</taxon>
    </lineage>
</organism>
<dbReference type="Gene3D" id="3.30.1360.10">
    <property type="entry name" value="RNA polymerase, RBP11-like subunit"/>
    <property type="match status" value="1"/>
</dbReference>
<dbReference type="Pfam" id="PF01000">
    <property type="entry name" value="RNA_pol_A_bac"/>
    <property type="match status" value="1"/>
</dbReference>
<dbReference type="SUPFAM" id="SSF47789">
    <property type="entry name" value="C-terminal domain of RNA polymerase alpha subunit"/>
    <property type="match status" value="1"/>
</dbReference>
<comment type="function">
    <text evidence="1 8">DNA-dependent RNA polymerase catalyzes the transcription of DNA into RNA using the four ribonucleoside triphosphates as substrates.</text>
</comment>
<dbReference type="InterPro" id="IPR011262">
    <property type="entry name" value="DNA-dir_RNA_pol_insert"/>
</dbReference>
<evidence type="ECO:0000256" key="4">
    <source>
        <dbReference type="ARBA" id="ARBA00022679"/>
    </source>
</evidence>
<evidence type="ECO:0000256" key="6">
    <source>
        <dbReference type="ARBA" id="ARBA00023163"/>
    </source>
</evidence>
<keyword evidence="4 8" id="KW-0808">Transferase</keyword>
<dbReference type="GO" id="GO:0003677">
    <property type="term" value="F:DNA binding"/>
    <property type="evidence" value="ECO:0007669"/>
    <property type="project" value="UniProtKB-UniRule"/>
</dbReference>
<dbReference type="Gene3D" id="1.10.150.20">
    <property type="entry name" value="5' to 3' exonuclease, C-terminal subdomain"/>
    <property type="match status" value="1"/>
</dbReference>
<evidence type="ECO:0000313" key="10">
    <source>
        <dbReference type="EMBL" id="QNH93846.1"/>
    </source>
</evidence>